<sequence>MRRSDTNRSLGLLAAVAASGLLLTACGGGGDEPSAPPSSAPPVDEAKLLTQADLPEGFALATVPPDTAFQSAMQAFGQVQAAEITPATCKDKNVALQQELLETIKYGGQQTVSQGATNYGVTLLPNSARLSVFEAAGTGECSSLSYGTVLKQTTTRAALPADVVGADGFILEATRTGAGQTVRSASAYFTKNGVLAMVSANPNQSGAVDEPVFEDLIRRVAGKL</sequence>
<protein>
    <recommendedName>
        <fullName evidence="4">PknH-like extracellular domain-containing protein</fullName>
    </recommendedName>
</protein>
<organism evidence="2 3">
    <name type="scientific">Tsukamurella pulmonis</name>
    <dbReference type="NCBI Taxonomy" id="47312"/>
    <lineage>
        <taxon>Bacteria</taxon>
        <taxon>Bacillati</taxon>
        <taxon>Actinomycetota</taxon>
        <taxon>Actinomycetes</taxon>
        <taxon>Mycobacteriales</taxon>
        <taxon>Tsukamurellaceae</taxon>
        <taxon>Tsukamurella</taxon>
    </lineage>
</organism>
<feature type="signal peptide" evidence="1">
    <location>
        <begin position="1"/>
        <end position="27"/>
    </location>
</feature>
<evidence type="ECO:0000313" key="3">
    <source>
        <dbReference type="Proteomes" id="UP000183053"/>
    </source>
</evidence>
<evidence type="ECO:0008006" key="4">
    <source>
        <dbReference type="Google" id="ProtNLM"/>
    </source>
</evidence>
<proteinExistence type="predicted"/>
<gene>
    <name evidence="2" type="ORF">SAMN04489765_4256</name>
</gene>
<dbReference type="OrthoDB" id="4773941at2"/>
<dbReference type="Proteomes" id="UP000183053">
    <property type="component" value="Unassembled WGS sequence"/>
</dbReference>
<keyword evidence="3" id="KW-1185">Reference proteome</keyword>
<evidence type="ECO:0000313" key="2">
    <source>
        <dbReference type="EMBL" id="SDR25393.1"/>
    </source>
</evidence>
<accession>A0A1H1HJ44</accession>
<name>A0A1H1HJ44_9ACTN</name>
<reference evidence="3" key="1">
    <citation type="submission" date="2016-10" db="EMBL/GenBank/DDBJ databases">
        <authorList>
            <person name="Varghese N."/>
            <person name="Submissions S."/>
        </authorList>
    </citation>
    <scope>NUCLEOTIDE SEQUENCE [LARGE SCALE GENOMIC DNA]</scope>
    <source>
        <strain evidence="3">DSM 44142</strain>
    </source>
</reference>
<dbReference type="PROSITE" id="PS51257">
    <property type="entry name" value="PROKAR_LIPOPROTEIN"/>
    <property type="match status" value="1"/>
</dbReference>
<feature type="chain" id="PRO_5038770225" description="PknH-like extracellular domain-containing protein" evidence="1">
    <location>
        <begin position="28"/>
        <end position="224"/>
    </location>
</feature>
<dbReference type="RefSeq" id="WP_068564184.1">
    <property type="nucleotide sequence ID" value="NZ_FNLF01000002.1"/>
</dbReference>
<dbReference type="EMBL" id="FNLF01000002">
    <property type="protein sequence ID" value="SDR25393.1"/>
    <property type="molecule type" value="Genomic_DNA"/>
</dbReference>
<dbReference type="STRING" id="47312.SAMN04489765_4256"/>
<keyword evidence="1" id="KW-0732">Signal</keyword>
<dbReference type="AlphaFoldDB" id="A0A1H1HJ44"/>
<evidence type="ECO:0000256" key="1">
    <source>
        <dbReference type="SAM" id="SignalP"/>
    </source>
</evidence>